<evidence type="ECO:0000313" key="2">
    <source>
        <dbReference type="EMBL" id="NYE81077.1"/>
    </source>
</evidence>
<comment type="caution">
    <text evidence="2">The sequence shown here is derived from an EMBL/GenBank/DDBJ whole genome shotgun (WGS) entry which is preliminary data.</text>
</comment>
<dbReference type="PANTHER" id="PTHR22642:SF2">
    <property type="entry name" value="PROTEIN LONG AFTER FAR-RED 3"/>
    <property type="match status" value="1"/>
</dbReference>
<organism evidence="2 3">
    <name type="scientific">Pigmentiphaga litoralis</name>
    <dbReference type="NCBI Taxonomy" id="516702"/>
    <lineage>
        <taxon>Bacteria</taxon>
        <taxon>Pseudomonadati</taxon>
        <taxon>Pseudomonadota</taxon>
        <taxon>Betaproteobacteria</taxon>
        <taxon>Burkholderiales</taxon>
        <taxon>Alcaligenaceae</taxon>
        <taxon>Pigmentiphaga</taxon>
    </lineage>
</organism>
<dbReference type="InterPro" id="IPR033932">
    <property type="entry name" value="YtcJ-like"/>
</dbReference>
<protein>
    <recommendedName>
        <fullName evidence="1">Amidohydrolase 3 domain-containing protein</fullName>
    </recommendedName>
</protein>
<dbReference type="Proteomes" id="UP000542125">
    <property type="component" value="Unassembled WGS sequence"/>
</dbReference>
<name>A0A7Y9LK28_9BURK</name>
<dbReference type="Gene3D" id="2.30.40.10">
    <property type="entry name" value="Urease, subunit C, domain 1"/>
    <property type="match status" value="1"/>
</dbReference>
<dbReference type="EMBL" id="JACBYR010000001">
    <property type="protein sequence ID" value="NYE81077.1"/>
    <property type="molecule type" value="Genomic_DNA"/>
</dbReference>
<dbReference type="Pfam" id="PF07969">
    <property type="entry name" value="Amidohydro_3"/>
    <property type="match status" value="1"/>
</dbReference>
<dbReference type="PROSITE" id="PS51257">
    <property type="entry name" value="PROKAR_LIPOPROTEIN"/>
    <property type="match status" value="1"/>
</dbReference>
<gene>
    <name evidence="2" type="ORF">FHW18_000348</name>
</gene>
<dbReference type="Gene3D" id="3.20.20.140">
    <property type="entry name" value="Metal-dependent hydrolases"/>
    <property type="match status" value="1"/>
</dbReference>
<proteinExistence type="predicted"/>
<dbReference type="SUPFAM" id="SSF51338">
    <property type="entry name" value="Composite domain of metallo-dependent hydrolases"/>
    <property type="match status" value="1"/>
</dbReference>
<dbReference type="SUPFAM" id="SSF51556">
    <property type="entry name" value="Metallo-dependent hydrolases"/>
    <property type="match status" value="1"/>
</dbReference>
<accession>A0A7Y9LK28</accession>
<evidence type="ECO:0000313" key="3">
    <source>
        <dbReference type="Proteomes" id="UP000542125"/>
    </source>
</evidence>
<sequence length="558" mass="59186">MKAWESNPKTLLAVAATLALAGCGGSDDGPPAPVADSVFVNGKVLTVDGASSVAQAFAIKDGKFLAVGSTDAIRRNAGPNTQVVDLKGRTVIPALSDNHFHSAGGGPNIDISKTRSLAELFAKLSEAAAKAAPGSILVSNSDWHEAQLKEQRLPTAAELEAAAPGYATVLVRGGHSYFLSTTSLAKWNITPATAVPAGGAIPKDSAGRLTGELVDTARRLITLPATPAATIEDVAAEQKVLNSYGLVNVRVPGTSVAVYKQYQQLAADKRSSVRYSVLFRGTPQSLAEAGVKQNDGDEWARVWGIKLAVDGGFEGGLMTKPYAEPMGQNGTYYGLQTVTQTAFNEQVIALNRAGWRAATHAVGDAAVDQVLQGYQQANADKDIRQAGWTIEHAFITRSDQYPAMKALNLRMSLQDHLYLVAPVLKNYWGEERASQVSPAKTLLDQGLQVSGGTDASVIPLNPFWVMYHFITRDSITGGVVGVNQAVSRDTALRMLTINYAQLTDETAIKGSIEPNKLGDFVVLSGDFMAMPAAELEDLKAVATFVGGKKVYQDPVLTF</sequence>
<dbReference type="RefSeq" id="WP_179582742.1">
    <property type="nucleotide sequence ID" value="NZ_JACBYR010000001.1"/>
</dbReference>
<dbReference type="AlphaFoldDB" id="A0A7Y9LK28"/>
<dbReference type="Gene3D" id="3.10.310.70">
    <property type="match status" value="1"/>
</dbReference>
<feature type="domain" description="Amidohydrolase 3" evidence="1">
    <location>
        <begin position="82"/>
        <end position="551"/>
    </location>
</feature>
<dbReference type="CDD" id="cd01300">
    <property type="entry name" value="YtcJ_like"/>
    <property type="match status" value="1"/>
</dbReference>
<keyword evidence="3" id="KW-1185">Reference proteome</keyword>
<reference evidence="2 3" key="1">
    <citation type="submission" date="2020-07" db="EMBL/GenBank/DDBJ databases">
        <title>Genomic Encyclopedia of Type Strains, Phase IV (KMG-V): Genome sequencing to study the core and pangenomes of soil and plant-associated prokaryotes.</title>
        <authorList>
            <person name="Whitman W."/>
        </authorList>
    </citation>
    <scope>NUCLEOTIDE SEQUENCE [LARGE SCALE GENOMIC DNA]</scope>
    <source>
        <strain evidence="2 3">SAS40</strain>
    </source>
</reference>
<dbReference type="InterPro" id="IPR032466">
    <property type="entry name" value="Metal_Hydrolase"/>
</dbReference>
<dbReference type="InterPro" id="IPR011059">
    <property type="entry name" value="Metal-dep_hydrolase_composite"/>
</dbReference>
<dbReference type="GO" id="GO:0016810">
    <property type="term" value="F:hydrolase activity, acting on carbon-nitrogen (but not peptide) bonds"/>
    <property type="evidence" value="ECO:0007669"/>
    <property type="project" value="InterPro"/>
</dbReference>
<dbReference type="InterPro" id="IPR013108">
    <property type="entry name" value="Amidohydro_3"/>
</dbReference>
<evidence type="ECO:0000259" key="1">
    <source>
        <dbReference type="Pfam" id="PF07969"/>
    </source>
</evidence>
<dbReference type="PANTHER" id="PTHR22642">
    <property type="entry name" value="IMIDAZOLONEPROPIONASE"/>
    <property type="match status" value="1"/>
</dbReference>